<dbReference type="PATRIC" id="fig|1423739.3.peg.1731"/>
<dbReference type="Pfam" id="PF13419">
    <property type="entry name" value="HAD_2"/>
    <property type="match status" value="1"/>
</dbReference>
<reference evidence="1 2" key="1">
    <citation type="journal article" date="2015" name="Genome Announc.">
        <title>Expanding the biotechnology potential of lactobacilli through comparative genomics of 213 strains and associated genera.</title>
        <authorList>
            <person name="Sun Z."/>
            <person name="Harris H.M."/>
            <person name="McCann A."/>
            <person name="Guo C."/>
            <person name="Argimon S."/>
            <person name="Zhang W."/>
            <person name="Yang X."/>
            <person name="Jeffery I.B."/>
            <person name="Cooney J.C."/>
            <person name="Kagawa T.F."/>
            <person name="Liu W."/>
            <person name="Song Y."/>
            <person name="Salvetti E."/>
            <person name="Wrobel A."/>
            <person name="Rasinkangas P."/>
            <person name="Parkhill J."/>
            <person name="Rea M.C."/>
            <person name="O'Sullivan O."/>
            <person name="Ritari J."/>
            <person name="Douillard F.P."/>
            <person name="Paul Ross R."/>
            <person name="Yang R."/>
            <person name="Briner A.E."/>
            <person name="Felis G.E."/>
            <person name="de Vos W.M."/>
            <person name="Barrangou R."/>
            <person name="Klaenhammer T.R."/>
            <person name="Caufield P.W."/>
            <person name="Cui Y."/>
            <person name="Zhang H."/>
            <person name="O'Toole P.W."/>
        </authorList>
    </citation>
    <scope>NUCLEOTIDE SEQUENCE [LARGE SCALE GENOMIC DNA]</scope>
    <source>
        <strain evidence="1 2">DSM 14421</strain>
    </source>
</reference>
<name>A0A0R1S1W7_9LACO</name>
<dbReference type="PANTHER" id="PTHR43434">
    <property type="entry name" value="PHOSPHOGLYCOLATE PHOSPHATASE"/>
    <property type="match status" value="1"/>
</dbReference>
<dbReference type="GO" id="GO:0008967">
    <property type="term" value="F:phosphoglycolate phosphatase activity"/>
    <property type="evidence" value="ECO:0007669"/>
    <property type="project" value="TreeGrafter"/>
</dbReference>
<protein>
    <submittedName>
        <fullName evidence="1">Phosphoglycolate phosphatase</fullName>
    </submittedName>
</protein>
<proteinExistence type="predicted"/>
<comment type="caution">
    <text evidence="1">The sequence shown here is derived from an EMBL/GenBank/DDBJ whole genome shotgun (WGS) entry which is preliminary data.</text>
</comment>
<sequence>MYKVVAFDLDGTIAETFPVIFDSFRKIVYKYTNKLVDDKTILATFGANEIGMLKKLIPDAPKNILDDFYKKYRESHRQLTKPFDGITKLIDWLKNNDVIIPMVTGKGSISSQISLEQLGMSDTFSPVLIGSADGPNKIDNFKKLLKQYQITPDEMAYVADTVGDVKACREVEIACYSAAWSKYADAEKLKLVNENVYPSVADLLAQFKASQ</sequence>
<dbReference type="GO" id="GO:0006281">
    <property type="term" value="P:DNA repair"/>
    <property type="evidence" value="ECO:0007669"/>
    <property type="project" value="TreeGrafter"/>
</dbReference>
<dbReference type="InterPro" id="IPR036412">
    <property type="entry name" value="HAD-like_sf"/>
</dbReference>
<dbReference type="Gene3D" id="1.10.150.240">
    <property type="entry name" value="Putative phosphatase, domain 2"/>
    <property type="match status" value="1"/>
</dbReference>
<gene>
    <name evidence="1" type="ORF">FC85_GL001650</name>
</gene>
<dbReference type="PANTHER" id="PTHR43434:SF13">
    <property type="entry name" value="PHOSPHOGLYCOLATE PHOSPHATASE"/>
    <property type="match status" value="1"/>
</dbReference>
<dbReference type="Gene3D" id="3.40.50.1000">
    <property type="entry name" value="HAD superfamily/HAD-like"/>
    <property type="match status" value="1"/>
</dbReference>
<dbReference type="STRING" id="1423739.FC85_GL001650"/>
<evidence type="ECO:0000313" key="2">
    <source>
        <dbReference type="Proteomes" id="UP000052013"/>
    </source>
</evidence>
<evidence type="ECO:0000313" key="1">
    <source>
        <dbReference type="EMBL" id="KRL63222.1"/>
    </source>
</evidence>
<dbReference type="SFLD" id="SFLDS00003">
    <property type="entry name" value="Haloacid_Dehalogenase"/>
    <property type="match status" value="1"/>
</dbReference>
<dbReference type="Proteomes" id="UP000052013">
    <property type="component" value="Unassembled WGS sequence"/>
</dbReference>
<dbReference type="InterPro" id="IPR023198">
    <property type="entry name" value="PGP-like_dom2"/>
</dbReference>
<dbReference type="SUPFAM" id="SSF56784">
    <property type="entry name" value="HAD-like"/>
    <property type="match status" value="1"/>
</dbReference>
<dbReference type="RefSeq" id="WP_057865961.1">
    <property type="nucleotide sequence ID" value="NZ_AZEY01000104.1"/>
</dbReference>
<dbReference type="InterPro" id="IPR023214">
    <property type="entry name" value="HAD_sf"/>
</dbReference>
<dbReference type="GO" id="GO:0005829">
    <property type="term" value="C:cytosol"/>
    <property type="evidence" value="ECO:0007669"/>
    <property type="project" value="TreeGrafter"/>
</dbReference>
<dbReference type="InterPro" id="IPR041492">
    <property type="entry name" value="HAD_2"/>
</dbReference>
<dbReference type="EMBL" id="AZEY01000104">
    <property type="protein sequence ID" value="KRL63222.1"/>
    <property type="molecule type" value="Genomic_DNA"/>
</dbReference>
<dbReference type="AlphaFoldDB" id="A0A0R1S1W7"/>
<dbReference type="InterPro" id="IPR050155">
    <property type="entry name" value="HAD-like_hydrolase_sf"/>
</dbReference>
<dbReference type="SFLD" id="SFLDG01129">
    <property type="entry name" value="C1.5:_HAD__Beta-PGM__Phosphata"/>
    <property type="match status" value="1"/>
</dbReference>
<accession>A0A0R1S1W7</accession>
<organism evidence="1 2">
    <name type="scientific">Lentilactobacillus diolivorans DSM 14421</name>
    <dbReference type="NCBI Taxonomy" id="1423739"/>
    <lineage>
        <taxon>Bacteria</taxon>
        <taxon>Bacillati</taxon>
        <taxon>Bacillota</taxon>
        <taxon>Bacilli</taxon>
        <taxon>Lactobacillales</taxon>
        <taxon>Lactobacillaceae</taxon>
        <taxon>Lentilactobacillus</taxon>
    </lineage>
</organism>